<feature type="domain" description="RPAP1/MINIYO-like TPR repeats" evidence="8">
    <location>
        <begin position="1467"/>
        <end position="1575"/>
    </location>
</feature>
<comment type="similarity">
    <text evidence="2">Belongs to the RPAP1 family.</text>
</comment>
<evidence type="ECO:0000256" key="5">
    <source>
        <dbReference type="SAM" id="MobiDB-lite"/>
    </source>
</evidence>
<dbReference type="SUPFAM" id="SSF48371">
    <property type="entry name" value="ARM repeat"/>
    <property type="match status" value="1"/>
</dbReference>
<feature type="region of interest" description="Disordered" evidence="5">
    <location>
        <begin position="1"/>
        <end position="151"/>
    </location>
</feature>
<dbReference type="Proteomes" id="UP001633002">
    <property type="component" value="Unassembled WGS sequence"/>
</dbReference>
<dbReference type="InterPro" id="IPR016024">
    <property type="entry name" value="ARM-type_fold"/>
</dbReference>
<feature type="region of interest" description="Disordered" evidence="5">
    <location>
        <begin position="315"/>
        <end position="377"/>
    </location>
</feature>
<feature type="compositionally biased region" description="Basic and acidic residues" evidence="5">
    <location>
        <begin position="1152"/>
        <end position="1161"/>
    </location>
</feature>
<comment type="subcellular location">
    <subcellularLocation>
        <location evidence="1">Nucleus</location>
    </subcellularLocation>
</comment>
<evidence type="ECO:0000313" key="10">
    <source>
        <dbReference type="Proteomes" id="UP001633002"/>
    </source>
</evidence>
<evidence type="ECO:0008006" key="11">
    <source>
        <dbReference type="Google" id="ProtNLM"/>
    </source>
</evidence>
<dbReference type="Pfam" id="PF08620">
    <property type="entry name" value="RPAP1_C"/>
    <property type="match status" value="1"/>
</dbReference>
<gene>
    <name evidence="9" type="ORF">R1sor_006273</name>
</gene>
<proteinExistence type="inferred from homology"/>
<organism evidence="9 10">
    <name type="scientific">Riccia sorocarpa</name>
    <dbReference type="NCBI Taxonomy" id="122646"/>
    <lineage>
        <taxon>Eukaryota</taxon>
        <taxon>Viridiplantae</taxon>
        <taxon>Streptophyta</taxon>
        <taxon>Embryophyta</taxon>
        <taxon>Marchantiophyta</taxon>
        <taxon>Marchantiopsida</taxon>
        <taxon>Marchantiidae</taxon>
        <taxon>Marchantiales</taxon>
        <taxon>Ricciaceae</taxon>
        <taxon>Riccia</taxon>
    </lineage>
</organism>
<protein>
    <recommendedName>
        <fullName evidence="11">RNA polymerase II-associated protein 1 C-terminal domain-containing protein</fullName>
    </recommendedName>
</protein>
<feature type="compositionally biased region" description="Polar residues" evidence="5">
    <location>
        <begin position="357"/>
        <end position="377"/>
    </location>
</feature>
<sequence>MGSRPKVIKLSESSPPLDLDPEEEIPEEKQEKKPDSRSLIGGIIEKGFSASRSYKVSAPPPKVTPFPVARHRSEGPYWAPLSNASLDLRKGENAEEESGTALVEFAEPLSRRKDRTKKGTSQWRSTRKLTSSESGEPAISDKRSTDIPSSAVNISGVSLVNESRQDQAQRAPLLEVAENSKTGSGSETLQSAIPLTSPYQPFATEEEKGVARSDPFQEPPSFSKSTDKTDVNRGDESILVKEVSSKQENRVLGNGLEGKIETVRKGGGISSGDIDAEEIDKETRKTVFSMSADEVAEAQAELSERLRPGLLEMLRKRGLEKEKKRSVQGRRDVPDRVAEADRKNTTHEATKKLRTPSEISSPENESRTSSGHGNTDQSIITQHSSVISNGFVAGREGAATLEPSGSTAQPKTTPTDFWTVRVEAVRSLRFDLEGGVLSFEPAVEKSESVPRSPAEGPSVSGQENVLSVVERDMLRTEGDPAGIGYTLKEAINLVRSTVPGQRAVALRIISAVLENALDGLQLQQSKPASLADLKEVVDWQAIWAYAMGPEAELVLTLRLALDDGHSTVVTACARAIQALLSYSPNERFFDSLESLWPGDKVVYTAPIFRRKTKHDEGFIGHGRWKYNVKKSEMFPFSGTSAREQVDEEGTDTVGDDGHVANKDVAAGLIRMGILPRVRYILEVEHLQIADDALLCVLIALARHSPPAAAAVMSCPRLISTVLNRFVFKNGGQSEESWSCQFKAVRLLKVLSQVSRSNCEEFLKSDILETLLKPFTENPFEKARDNEESRGFYATMTETIRFWRVCLSYRMGLSFFAECYPTLCVWLLPLSEEEILKGGSEATFALSQEAYNLLENIARTLPALHDKLSPPDALAVQLDSTRWSWSVAMTMLNTALKWLSPDRIVALHALLEKYIQGTGDHVDNGITLRSRVRKVLGLLGSLLHFLATVCEKIVSEEELERGLIDGSSSSLPWLPTFVPHLGLALAKSGLLNSQAKSLSTESQNGGRDVPTLLDFMYFCAARRDNDSMLAAVNCEHAFVRVCSIVDKLIRINRQEGQVGPPDQPFAHALLDRGLIVSADNDLKNWVTVTGKTMISRCFLIDMSSRGGPAPGVAVGWGALCSGVFAKDVMLAQASARLNLTLVSVLSLTSTRKDLPLPEHDNPRPQGHVSVSQASGEALGRGSRGAIFDPFWRMNTGLALAALATPPSAELISDGCRATVFHPDCLSLLTEKVEVCVSDWRSGDTEGIDHGYGRGNDLFDSKYLSRVLVKQLETFWLAVKRKKPQDARESRVRRGKENGVMSSKLPTLLEEGSSEGGDILPESLVEEFRGQRLPLPSHWFLSPLVTDVARAMSANLVDELEETVTAGLIFFLGLELLKADIPPIGPVISLERKIHSLSCVFIMGGDIFLRPLARHLIGALQDVIGHELDKQVPVASEVNTDSSKDGTGIRRLDFESIIDPSYVTYAETISEQFASSSYGDLVFGRQIALYLCTSVPVNIRLAAWRVLADARVLELLPSLSQCCAQPERYLTPVERDPTMLEAYVSAWSSGALDRAAKRNSLAFRLALHHLGCFIFEKPVSPESDDLLTQKKHARTLVRSTVRNSDRQAMLIRLLVGSPAEDKSRDMKEQVKTRLAFLTNACDGDVLLSTEVQRLHGML</sequence>
<keyword evidence="4" id="KW-0539">Nucleus</keyword>
<evidence type="ECO:0000256" key="1">
    <source>
        <dbReference type="ARBA" id="ARBA00004123"/>
    </source>
</evidence>
<feature type="compositionally biased region" description="Basic and acidic residues" evidence="5">
    <location>
        <begin position="225"/>
        <end position="234"/>
    </location>
</feature>
<feature type="domain" description="RPAP1 C-terminal" evidence="6">
    <location>
        <begin position="427"/>
        <end position="516"/>
    </location>
</feature>
<dbReference type="InterPro" id="IPR013930">
    <property type="entry name" value="RPAP1_N"/>
</dbReference>
<dbReference type="InterPro" id="IPR055326">
    <property type="entry name" value="MINIYO"/>
</dbReference>
<feature type="compositionally biased region" description="Basic and acidic residues" evidence="5">
    <location>
        <begin position="27"/>
        <end position="36"/>
    </location>
</feature>
<dbReference type="InterPro" id="IPR013929">
    <property type="entry name" value="RPAP1_C"/>
</dbReference>
<dbReference type="Pfam" id="PF25766">
    <property type="entry name" value="TPR_RPAP1"/>
    <property type="match status" value="1"/>
</dbReference>
<dbReference type="InterPro" id="IPR057989">
    <property type="entry name" value="TPR_RPAP1/MINIYO-like"/>
</dbReference>
<evidence type="ECO:0000259" key="8">
    <source>
        <dbReference type="Pfam" id="PF25766"/>
    </source>
</evidence>
<evidence type="ECO:0000256" key="2">
    <source>
        <dbReference type="ARBA" id="ARBA00009953"/>
    </source>
</evidence>
<evidence type="ECO:0000256" key="3">
    <source>
        <dbReference type="ARBA" id="ARBA00023163"/>
    </source>
</evidence>
<keyword evidence="10" id="KW-1185">Reference proteome</keyword>
<feature type="compositionally biased region" description="Basic and acidic residues" evidence="5">
    <location>
        <begin position="315"/>
        <end position="351"/>
    </location>
</feature>
<dbReference type="PANTHER" id="PTHR47605">
    <property type="entry name" value="TRANSCRIPTIONAL ELONGATION REGULATOR MINIYO"/>
    <property type="match status" value="1"/>
</dbReference>
<reference evidence="9 10" key="1">
    <citation type="submission" date="2024-09" db="EMBL/GenBank/DDBJ databases">
        <title>Chromosome-scale assembly of Riccia sorocarpa.</title>
        <authorList>
            <person name="Paukszto L."/>
        </authorList>
    </citation>
    <scope>NUCLEOTIDE SEQUENCE [LARGE SCALE GENOMIC DNA]</scope>
    <source>
        <strain evidence="9">LP-2024</strain>
        <tissue evidence="9">Aerial parts of the thallus</tissue>
    </source>
</reference>
<feature type="region of interest" description="Disordered" evidence="5">
    <location>
        <begin position="1152"/>
        <end position="1175"/>
    </location>
</feature>
<comment type="caution">
    <text evidence="9">The sequence shown here is derived from an EMBL/GenBank/DDBJ whole genome shotgun (WGS) entry which is preliminary data.</text>
</comment>
<dbReference type="PANTHER" id="PTHR47605:SF2">
    <property type="entry name" value="TRANSCRIPTIONAL ELONGATION REGULATOR MINIYO"/>
    <property type="match status" value="1"/>
</dbReference>
<feature type="domain" description="RPAP1 N-terminal" evidence="7">
    <location>
        <begin position="277"/>
        <end position="322"/>
    </location>
</feature>
<feature type="compositionally biased region" description="Polar residues" evidence="5">
    <location>
        <begin position="119"/>
        <end position="134"/>
    </location>
</feature>
<name>A0ABD3HQG9_9MARC</name>
<keyword evidence="3" id="KW-0804">Transcription</keyword>
<evidence type="ECO:0000259" key="6">
    <source>
        <dbReference type="Pfam" id="PF08620"/>
    </source>
</evidence>
<feature type="region of interest" description="Disordered" evidence="5">
    <location>
        <begin position="163"/>
        <end position="234"/>
    </location>
</feature>
<evidence type="ECO:0000259" key="7">
    <source>
        <dbReference type="Pfam" id="PF08621"/>
    </source>
</evidence>
<evidence type="ECO:0000256" key="4">
    <source>
        <dbReference type="ARBA" id="ARBA00023242"/>
    </source>
</evidence>
<evidence type="ECO:0000313" key="9">
    <source>
        <dbReference type="EMBL" id="KAL3692622.1"/>
    </source>
</evidence>
<feature type="compositionally biased region" description="Polar residues" evidence="5">
    <location>
        <begin position="179"/>
        <end position="199"/>
    </location>
</feature>
<dbReference type="EMBL" id="JBJQOH010000003">
    <property type="protein sequence ID" value="KAL3692622.1"/>
    <property type="molecule type" value="Genomic_DNA"/>
</dbReference>
<accession>A0ABD3HQG9</accession>
<dbReference type="Pfam" id="PF08621">
    <property type="entry name" value="RPAP1_N"/>
    <property type="match status" value="1"/>
</dbReference>